<accession>A0ABT6H2F4</accession>
<comment type="caution">
    <text evidence="2">The sequence shown here is derived from an EMBL/GenBank/DDBJ whole genome shotgun (WGS) entry which is preliminary data.</text>
</comment>
<sequence length="143" mass="16850">MRIGEIIERLNRKESLAVIAKQVGLTPYTLSRRLRLLGYEYDRTKKKRVFVGEGKEPLEHHLSDLLSYPATPVDYQRLMYEELQQIRLLLTKPFSPPSIYEEVIKRRRTFSISEEVLTNLDKRAKMTGKTKSQIVEEALKEWL</sequence>
<feature type="domain" description="Ribbon-helix-helix protein CopG" evidence="1">
    <location>
        <begin position="109"/>
        <end position="143"/>
    </location>
</feature>
<gene>
    <name evidence="2" type="ORF">P6P90_05400</name>
</gene>
<reference evidence="2 3" key="1">
    <citation type="submission" date="2023-04" db="EMBL/GenBank/DDBJ databases">
        <title>Ectobacillus antri isolated from activated sludge.</title>
        <authorList>
            <person name="Yan P."/>
            <person name="Liu X."/>
        </authorList>
    </citation>
    <scope>NUCLEOTIDE SEQUENCE [LARGE SCALE GENOMIC DNA]</scope>
    <source>
        <strain evidence="2 3">C18H</strain>
    </source>
</reference>
<dbReference type="Pfam" id="PF01402">
    <property type="entry name" value="RHH_1"/>
    <property type="match status" value="1"/>
</dbReference>
<keyword evidence="3" id="KW-1185">Reference proteome</keyword>
<evidence type="ECO:0000313" key="2">
    <source>
        <dbReference type="EMBL" id="MDG5753433.1"/>
    </source>
</evidence>
<dbReference type="InterPro" id="IPR010985">
    <property type="entry name" value="Ribbon_hlx_hlx"/>
</dbReference>
<dbReference type="RefSeq" id="WP_124563510.1">
    <property type="nucleotide sequence ID" value="NZ_JARRRY010000001.1"/>
</dbReference>
<organism evidence="2 3">
    <name type="scientific">Ectobacillus antri</name>
    <dbReference type="NCBI Taxonomy" id="2486280"/>
    <lineage>
        <taxon>Bacteria</taxon>
        <taxon>Bacillati</taxon>
        <taxon>Bacillota</taxon>
        <taxon>Bacilli</taxon>
        <taxon>Bacillales</taxon>
        <taxon>Bacillaceae</taxon>
        <taxon>Ectobacillus</taxon>
    </lineage>
</organism>
<dbReference type="Proteomes" id="UP001218246">
    <property type="component" value="Unassembled WGS sequence"/>
</dbReference>
<dbReference type="EMBL" id="JARULN010000002">
    <property type="protein sequence ID" value="MDG5753433.1"/>
    <property type="molecule type" value="Genomic_DNA"/>
</dbReference>
<dbReference type="Gene3D" id="1.10.1220.10">
    <property type="entry name" value="Met repressor-like"/>
    <property type="match status" value="1"/>
</dbReference>
<dbReference type="InterPro" id="IPR002145">
    <property type="entry name" value="CopG"/>
</dbReference>
<dbReference type="SUPFAM" id="SSF47598">
    <property type="entry name" value="Ribbon-helix-helix"/>
    <property type="match status" value="1"/>
</dbReference>
<protein>
    <submittedName>
        <fullName evidence="2">Ribbon-helix-helix domain-containing protein</fullName>
    </submittedName>
</protein>
<evidence type="ECO:0000313" key="3">
    <source>
        <dbReference type="Proteomes" id="UP001218246"/>
    </source>
</evidence>
<name>A0ABT6H2F4_9BACI</name>
<evidence type="ECO:0000259" key="1">
    <source>
        <dbReference type="Pfam" id="PF01402"/>
    </source>
</evidence>
<dbReference type="InterPro" id="IPR013321">
    <property type="entry name" value="Arc_rbn_hlx_hlx"/>
</dbReference>
<proteinExistence type="predicted"/>